<dbReference type="PROSITE" id="PS01137">
    <property type="entry name" value="TATD_1"/>
    <property type="match status" value="1"/>
</dbReference>
<feature type="binding site" evidence="3">
    <location>
        <position position="154"/>
    </location>
    <ligand>
        <name>a divalent metal cation</name>
        <dbReference type="ChEBI" id="CHEBI:60240"/>
        <label>2</label>
    </ligand>
</feature>
<dbReference type="EMBL" id="LRQT01000004">
    <property type="protein sequence ID" value="KXA65496.1"/>
    <property type="molecule type" value="Genomic_DNA"/>
</dbReference>
<dbReference type="Gene3D" id="3.20.20.140">
    <property type="entry name" value="Metal-dependent hydrolases"/>
    <property type="match status" value="1"/>
</dbReference>
<evidence type="ECO:0000313" key="5">
    <source>
        <dbReference type="Proteomes" id="UP000070226"/>
    </source>
</evidence>
<dbReference type="STRING" id="39777.B7L28_02970"/>
<dbReference type="PROSITE" id="PS01091">
    <property type="entry name" value="TATD_3"/>
    <property type="match status" value="1"/>
</dbReference>
<gene>
    <name evidence="4" type="ORF">HMPREF3233_00266</name>
</gene>
<dbReference type="CDD" id="cd01310">
    <property type="entry name" value="TatD_DNAse"/>
    <property type="match status" value="1"/>
</dbReference>
<feature type="binding site" evidence="3">
    <location>
        <position position="9"/>
    </location>
    <ligand>
        <name>a divalent metal cation</name>
        <dbReference type="ChEBI" id="CHEBI:60240"/>
        <label>1</label>
    </ligand>
</feature>
<dbReference type="SUPFAM" id="SSF51556">
    <property type="entry name" value="Metallo-dependent hydrolases"/>
    <property type="match status" value="1"/>
</dbReference>
<dbReference type="PIRSF" id="PIRSF005902">
    <property type="entry name" value="DNase_TatD"/>
    <property type="match status" value="1"/>
</dbReference>
<feature type="binding site" evidence="3">
    <location>
        <position position="130"/>
    </location>
    <ligand>
        <name>a divalent metal cation</name>
        <dbReference type="ChEBI" id="CHEBI:60240"/>
        <label>2</label>
    </ligand>
</feature>
<sequence length="256" mass="29226">MKLFDTHAHINDNRFDNDRADMLQSCFDAGVEYIMIPGVDRQTVESGVALAETDDRLYAAVGTHPHEAKDFTDDDYEYFKELALRNDKVRAIGEIGLDYYYDFSDRPTQKKVFIRQLELAREVDLPIIIHDRDAHGDIMDILSNEGKDNWGVFHCYSGSWEMAKEAIKLGFYISFAGPVVFPKSTKLKEVAKQVPLDRILIETDSPYLTPPPFRGRRNDPSKTQFVAQEIASLRGMDVDEFASIAYENGKRVFGIK</sequence>
<dbReference type="InterPro" id="IPR032466">
    <property type="entry name" value="Metal_Hydrolase"/>
</dbReference>
<dbReference type="InterPro" id="IPR018228">
    <property type="entry name" value="DNase_TatD-rel_CS"/>
</dbReference>
<evidence type="ECO:0000256" key="2">
    <source>
        <dbReference type="ARBA" id="ARBA00022801"/>
    </source>
</evidence>
<keyword evidence="2 4" id="KW-0378">Hydrolase</keyword>
<name>A0A133S714_9FIRM</name>
<dbReference type="GO" id="GO:0046872">
    <property type="term" value="F:metal ion binding"/>
    <property type="evidence" value="ECO:0007669"/>
    <property type="project" value="UniProtKB-KW"/>
</dbReference>
<dbReference type="GO" id="GO:0004536">
    <property type="term" value="F:DNA nuclease activity"/>
    <property type="evidence" value="ECO:0007669"/>
    <property type="project" value="InterPro"/>
</dbReference>
<evidence type="ECO:0000256" key="1">
    <source>
        <dbReference type="ARBA" id="ARBA00022723"/>
    </source>
</evidence>
<dbReference type="PANTHER" id="PTHR46124">
    <property type="entry name" value="D-AMINOACYL-TRNA DEACYLASE"/>
    <property type="match status" value="1"/>
</dbReference>
<dbReference type="Proteomes" id="UP000070226">
    <property type="component" value="Unassembled WGS sequence"/>
</dbReference>
<dbReference type="InterPro" id="IPR015991">
    <property type="entry name" value="TatD/YcfH-like"/>
</dbReference>
<keyword evidence="1 3" id="KW-0479">Metal-binding</keyword>
<dbReference type="RefSeq" id="WP_060807129.1">
    <property type="nucleotide sequence ID" value="NZ_CACRUN010000005.1"/>
</dbReference>
<dbReference type="InterPro" id="IPR001130">
    <property type="entry name" value="TatD-like"/>
</dbReference>
<dbReference type="PATRIC" id="fig|39777.7.peg.258"/>
<dbReference type="GO" id="GO:0005829">
    <property type="term" value="C:cytosol"/>
    <property type="evidence" value="ECO:0007669"/>
    <property type="project" value="TreeGrafter"/>
</dbReference>
<feature type="binding site" evidence="3">
    <location>
        <position position="7"/>
    </location>
    <ligand>
        <name>a divalent metal cation</name>
        <dbReference type="ChEBI" id="CHEBI:60240"/>
        <label>1</label>
    </ligand>
</feature>
<dbReference type="Pfam" id="PF01026">
    <property type="entry name" value="TatD_DNase"/>
    <property type="match status" value="1"/>
</dbReference>
<dbReference type="GO" id="GO:0016788">
    <property type="term" value="F:hydrolase activity, acting on ester bonds"/>
    <property type="evidence" value="ECO:0007669"/>
    <property type="project" value="InterPro"/>
</dbReference>
<evidence type="ECO:0000313" key="4">
    <source>
        <dbReference type="EMBL" id="KXA65496.1"/>
    </source>
</evidence>
<organism evidence="4">
    <name type="scientific">Veillonella atypica</name>
    <dbReference type="NCBI Taxonomy" id="39777"/>
    <lineage>
        <taxon>Bacteria</taxon>
        <taxon>Bacillati</taxon>
        <taxon>Bacillota</taxon>
        <taxon>Negativicutes</taxon>
        <taxon>Veillonellales</taxon>
        <taxon>Veillonellaceae</taxon>
        <taxon>Veillonella</taxon>
    </lineage>
</organism>
<proteinExistence type="predicted"/>
<feature type="binding site" evidence="3">
    <location>
        <position position="94"/>
    </location>
    <ligand>
        <name>a divalent metal cation</name>
        <dbReference type="ChEBI" id="CHEBI:60240"/>
        <label>1</label>
    </ligand>
</feature>
<dbReference type="NCBIfam" id="TIGR00010">
    <property type="entry name" value="YchF/TatD family DNA exonuclease"/>
    <property type="match status" value="1"/>
</dbReference>
<comment type="caution">
    <text evidence="4">The sequence shown here is derived from an EMBL/GenBank/DDBJ whole genome shotgun (WGS) entry which is preliminary data.</text>
</comment>
<protein>
    <submittedName>
        <fullName evidence="4">Hydrolase, TatD family</fullName>
    </submittedName>
</protein>
<dbReference type="FunFam" id="3.20.20.140:FF:000005">
    <property type="entry name" value="TatD family hydrolase"/>
    <property type="match status" value="1"/>
</dbReference>
<reference evidence="4 5" key="1">
    <citation type="submission" date="2016-01" db="EMBL/GenBank/DDBJ databases">
        <authorList>
            <person name="Oliw E.H."/>
        </authorList>
    </citation>
    <scope>NUCLEOTIDE SEQUENCE [LARGE SCALE GENOMIC DNA]</scope>
    <source>
        <strain evidence="4 5">CMW7756B</strain>
    </source>
</reference>
<dbReference type="AlphaFoldDB" id="A0A133S714"/>
<accession>A0A133S714</accession>
<feature type="binding site" evidence="3">
    <location>
        <position position="204"/>
    </location>
    <ligand>
        <name>a divalent metal cation</name>
        <dbReference type="ChEBI" id="CHEBI:60240"/>
        <label>1</label>
    </ligand>
</feature>
<evidence type="ECO:0000256" key="3">
    <source>
        <dbReference type="PIRSR" id="PIRSR005902-1"/>
    </source>
</evidence>
<dbReference type="PANTHER" id="PTHR46124:SF2">
    <property type="entry name" value="D-AMINOACYL-TRNA DEACYLASE"/>
    <property type="match status" value="1"/>
</dbReference>